<name>A0A0A8K1V6_9HYPH</name>
<keyword evidence="2" id="KW-1185">Reference proteome</keyword>
<proteinExistence type="predicted"/>
<dbReference type="EMBL" id="AP014648">
    <property type="protein sequence ID" value="BAQ15979.1"/>
    <property type="molecule type" value="Genomic_DNA"/>
</dbReference>
<dbReference type="KEGG" id="mcg:GL4_0513"/>
<dbReference type="HOGENOM" id="CLU_3253902_0_0_5"/>
<organism evidence="1 2">
    <name type="scientific">Methyloceanibacter caenitepidi</name>
    <dbReference type="NCBI Taxonomy" id="1384459"/>
    <lineage>
        <taxon>Bacteria</taxon>
        <taxon>Pseudomonadati</taxon>
        <taxon>Pseudomonadota</taxon>
        <taxon>Alphaproteobacteria</taxon>
        <taxon>Hyphomicrobiales</taxon>
        <taxon>Hyphomicrobiaceae</taxon>
        <taxon>Methyloceanibacter</taxon>
    </lineage>
</organism>
<protein>
    <submittedName>
        <fullName evidence="1">Uncharacterized protein</fullName>
    </submittedName>
</protein>
<dbReference type="Proteomes" id="UP000031643">
    <property type="component" value="Chromosome"/>
</dbReference>
<evidence type="ECO:0000313" key="1">
    <source>
        <dbReference type="EMBL" id="BAQ15979.1"/>
    </source>
</evidence>
<gene>
    <name evidence="1" type="ORF">GL4_0513</name>
</gene>
<sequence>MYPHDKWSRKAYKQACKDRRDAWEDRRKAWKKARKRGVWIGY</sequence>
<dbReference type="AlphaFoldDB" id="A0A0A8K1V6"/>
<evidence type="ECO:0000313" key="2">
    <source>
        <dbReference type="Proteomes" id="UP000031643"/>
    </source>
</evidence>
<accession>A0A0A8K1V6</accession>
<reference evidence="1 2" key="1">
    <citation type="submission" date="2014-09" db="EMBL/GenBank/DDBJ databases">
        <title>Genome sequencing of Methyloceanibacter caenitepidi Gela4.</title>
        <authorList>
            <person name="Takeuchi M."/>
            <person name="Susumu S."/>
            <person name="Kamagata Y."/>
            <person name="Oshima K."/>
            <person name="Hattori M."/>
            <person name="Iwasaki W."/>
        </authorList>
    </citation>
    <scope>NUCLEOTIDE SEQUENCE [LARGE SCALE GENOMIC DNA]</scope>
    <source>
        <strain evidence="1 2">Gela4</strain>
    </source>
</reference>